<dbReference type="EMBL" id="BGPR01048193">
    <property type="protein sequence ID" value="GBO25206.1"/>
    <property type="molecule type" value="Genomic_DNA"/>
</dbReference>
<comment type="caution">
    <text evidence="1">The sequence shown here is derived from an EMBL/GenBank/DDBJ whole genome shotgun (WGS) entry which is preliminary data.</text>
</comment>
<sequence>MCPFLSFLKLDEEVDGNLADEIVSHPIVSRNPHIFGLILGNQVNFHTLKRAILSQGPSLEPSYHNLPYSYGTLPPNRLYLIARHRLTPIQIGSELLLTYENELDFWQQIGETVCIIDTMVHIGQHIYVFNLKKQKKAIFDIVEERWFRRRRGFSSEMRLNS</sequence>
<dbReference type="Proteomes" id="UP000499080">
    <property type="component" value="Unassembled WGS sequence"/>
</dbReference>
<keyword evidence="2" id="KW-1185">Reference proteome</keyword>
<name>A0A4Y2VLZ2_ARAVE</name>
<protein>
    <submittedName>
        <fullName evidence="1">Uncharacterized protein</fullName>
    </submittedName>
</protein>
<evidence type="ECO:0000313" key="1">
    <source>
        <dbReference type="EMBL" id="GBO25206.1"/>
    </source>
</evidence>
<evidence type="ECO:0000313" key="2">
    <source>
        <dbReference type="Proteomes" id="UP000499080"/>
    </source>
</evidence>
<reference evidence="1 2" key="1">
    <citation type="journal article" date="2019" name="Sci. Rep.">
        <title>Orb-weaving spider Araneus ventricosus genome elucidates the spidroin gene catalogue.</title>
        <authorList>
            <person name="Kono N."/>
            <person name="Nakamura H."/>
            <person name="Ohtoshi R."/>
            <person name="Moran D.A.P."/>
            <person name="Shinohara A."/>
            <person name="Yoshida Y."/>
            <person name="Fujiwara M."/>
            <person name="Mori M."/>
            <person name="Tomita M."/>
            <person name="Arakawa K."/>
        </authorList>
    </citation>
    <scope>NUCLEOTIDE SEQUENCE [LARGE SCALE GENOMIC DNA]</scope>
</reference>
<organism evidence="1 2">
    <name type="scientific">Araneus ventricosus</name>
    <name type="common">Orbweaver spider</name>
    <name type="synonym">Epeira ventricosa</name>
    <dbReference type="NCBI Taxonomy" id="182803"/>
    <lineage>
        <taxon>Eukaryota</taxon>
        <taxon>Metazoa</taxon>
        <taxon>Ecdysozoa</taxon>
        <taxon>Arthropoda</taxon>
        <taxon>Chelicerata</taxon>
        <taxon>Arachnida</taxon>
        <taxon>Araneae</taxon>
        <taxon>Araneomorphae</taxon>
        <taxon>Entelegynae</taxon>
        <taxon>Araneoidea</taxon>
        <taxon>Araneidae</taxon>
        <taxon>Araneus</taxon>
    </lineage>
</organism>
<dbReference type="AlphaFoldDB" id="A0A4Y2VLZ2"/>
<proteinExistence type="predicted"/>
<gene>
    <name evidence="1" type="ORF">AVEN_174968_1</name>
</gene>
<accession>A0A4Y2VLZ2</accession>